<keyword evidence="1" id="KW-1015">Disulfide bond</keyword>
<dbReference type="PANTHER" id="PTHR31048">
    <property type="entry name" value="OS03G0233200 PROTEIN"/>
    <property type="match status" value="1"/>
</dbReference>
<feature type="disulfide bond" evidence="1">
    <location>
        <begin position="57"/>
        <end position="67"/>
    </location>
</feature>
<evidence type="ECO:0000256" key="1">
    <source>
        <dbReference type="PIRSR" id="PIRSR002703-1"/>
    </source>
</evidence>
<evidence type="ECO:0000313" key="3">
    <source>
        <dbReference type="Proteomes" id="UP000410492"/>
    </source>
</evidence>
<feature type="disulfide bond" evidence="1">
    <location>
        <begin position="15"/>
        <end position="97"/>
    </location>
</feature>
<protein>
    <recommendedName>
        <fullName evidence="4">Thaumatin-like protein</fullName>
    </recommendedName>
</protein>
<dbReference type="InterPro" id="IPR001938">
    <property type="entry name" value="Thaumatin"/>
</dbReference>
<dbReference type="PIRSF" id="PIRSF002703">
    <property type="entry name" value="Thaumatin"/>
    <property type="match status" value="1"/>
</dbReference>
<sequence>MWPIGGRSDGTKYSCKRASCDNNLNFSCPGPLRVNSPHGVIACKSACLAFNTDEYCCRGAFNSAQRCKASGYANYFKSHCPMAYSYAYNDDKALMTCRGVQRYMITFM</sequence>
<dbReference type="Pfam" id="PF00314">
    <property type="entry name" value="Thaumatin"/>
    <property type="match status" value="1"/>
</dbReference>
<dbReference type="InterPro" id="IPR037176">
    <property type="entry name" value="Osmotin/thaumatin-like_sf"/>
</dbReference>
<feature type="disulfide bond" evidence="1">
    <location>
        <begin position="20"/>
        <end position="80"/>
    </location>
</feature>
<dbReference type="AlphaFoldDB" id="A0A653CM72"/>
<gene>
    <name evidence="2" type="ORF">CALMAC_LOCUS10268</name>
</gene>
<dbReference type="Proteomes" id="UP000410492">
    <property type="component" value="Unassembled WGS sequence"/>
</dbReference>
<accession>A0A653CM72</accession>
<reference evidence="2 3" key="1">
    <citation type="submission" date="2019-01" db="EMBL/GenBank/DDBJ databases">
        <authorList>
            <person name="Sayadi A."/>
        </authorList>
    </citation>
    <scope>NUCLEOTIDE SEQUENCE [LARGE SCALE GENOMIC DNA]</scope>
</reference>
<dbReference type="EMBL" id="CAACVG010008234">
    <property type="protein sequence ID" value="VEN49023.1"/>
    <property type="molecule type" value="Genomic_DNA"/>
</dbReference>
<proteinExistence type="predicted"/>
<dbReference type="Gene3D" id="2.60.110.10">
    <property type="entry name" value="Thaumatin"/>
    <property type="match status" value="1"/>
</dbReference>
<dbReference type="SMART" id="SM00205">
    <property type="entry name" value="THN"/>
    <property type="match status" value="1"/>
</dbReference>
<feature type="disulfide bond" evidence="1">
    <location>
        <begin position="28"/>
        <end position="43"/>
    </location>
</feature>
<dbReference type="OrthoDB" id="430315at2759"/>
<dbReference type="PROSITE" id="PS51367">
    <property type="entry name" value="THAUMATIN_2"/>
    <property type="match status" value="1"/>
</dbReference>
<dbReference type="SUPFAM" id="SSF49870">
    <property type="entry name" value="Osmotin, thaumatin-like protein"/>
    <property type="match status" value="1"/>
</dbReference>
<evidence type="ECO:0008006" key="4">
    <source>
        <dbReference type="Google" id="ProtNLM"/>
    </source>
</evidence>
<organism evidence="2 3">
    <name type="scientific">Callosobruchus maculatus</name>
    <name type="common">Southern cowpea weevil</name>
    <name type="synonym">Pulse bruchid</name>
    <dbReference type="NCBI Taxonomy" id="64391"/>
    <lineage>
        <taxon>Eukaryota</taxon>
        <taxon>Metazoa</taxon>
        <taxon>Ecdysozoa</taxon>
        <taxon>Arthropoda</taxon>
        <taxon>Hexapoda</taxon>
        <taxon>Insecta</taxon>
        <taxon>Pterygota</taxon>
        <taxon>Neoptera</taxon>
        <taxon>Endopterygota</taxon>
        <taxon>Coleoptera</taxon>
        <taxon>Polyphaga</taxon>
        <taxon>Cucujiformia</taxon>
        <taxon>Chrysomeloidea</taxon>
        <taxon>Chrysomelidae</taxon>
        <taxon>Bruchinae</taxon>
        <taxon>Bruchini</taxon>
        <taxon>Callosobruchus</taxon>
    </lineage>
</organism>
<keyword evidence="3" id="KW-1185">Reference proteome</keyword>
<evidence type="ECO:0000313" key="2">
    <source>
        <dbReference type="EMBL" id="VEN49023.1"/>
    </source>
</evidence>
<name>A0A653CM72_CALMS</name>
<feature type="disulfide bond" evidence="1">
    <location>
        <begin position="47"/>
        <end position="56"/>
    </location>
</feature>